<evidence type="ECO:0000313" key="2">
    <source>
        <dbReference type="Proteomes" id="UP000681610"/>
    </source>
</evidence>
<sequence length="109" mass="13482">MGFFVVNKFFVPKGFSGITLYPFVFTTDESYIGNERFCNHERIHLAQQRELLILPFYIWYLIDFFIKYLKYKDKLKAYKNIIFEREAYSNDGNYSYLKQRKWYSFLRYI</sequence>
<organism evidence="1 2">
    <name type="scientific">Capnocytophaga bilenii</name>
    <dbReference type="NCBI Taxonomy" id="2819369"/>
    <lineage>
        <taxon>Bacteria</taxon>
        <taxon>Pseudomonadati</taxon>
        <taxon>Bacteroidota</taxon>
        <taxon>Flavobacteriia</taxon>
        <taxon>Flavobacteriales</taxon>
        <taxon>Flavobacteriaceae</taxon>
        <taxon>Capnocytophaga</taxon>
    </lineage>
</organism>
<name>A0ABS3PWZ8_9FLAO</name>
<dbReference type="Proteomes" id="UP000681610">
    <property type="component" value="Unassembled WGS sequence"/>
</dbReference>
<protein>
    <recommendedName>
        <fullName evidence="3">DUF4157 domain-containing protein</fullName>
    </recommendedName>
</protein>
<keyword evidence="2" id="KW-1185">Reference proteome</keyword>
<comment type="caution">
    <text evidence="1">The sequence shown here is derived from an EMBL/GenBank/DDBJ whole genome shotgun (WGS) entry which is preliminary data.</text>
</comment>
<dbReference type="EMBL" id="JAGDYP010000003">
    <property type="protein sequence ID" value="MBO1883836.1"/>
    <property type="molecule type" value="Genomic_DNA"/>
</dbReference>
<dbReference type="RefSeq" id="WP_208058540.1">
    <property type="nucleotide sequence ID" value="NZ_JAGDYP010000003.1"/>
</dbReference>
<gene>
    <name evidence="1" type="ORF">J4N46_05270</name>
</gene>
<accession>A0ABS3PWZ8</accession>
<reference evidence="1 2" key="1">
    <citation type="submission" date="2021-03" db="EMBL/GenBank/DDBJ databases">
        <title>Isolation and description of Capnocytophaga bilenii sp. nov., a novel Capnocytophaga species, isolated from a gingivitis subject.</title>
        <authorList>
            <person name="Antezack A."/>
            <person name="Monnet-Corti V."/>
            <person name="La Scola B."/>
        </authorList>
    </citation>
    <scope>NUCLEOTIDE SEQUENCE [LARGE SCALE GENOMIC DNA]</scope>
    <source>
        <strain evidence="1 2">Marseille-Q4570</strain>
    </source>
</reference>
<evidence type="ECO:0008006" key="3">
    <source>
        <dbReference type="Google" id="ProtNLM"/>
    </source>
</evidence>
<proteinExistence type="predicted"/>
<evidence type="ECO:0000313" key="1">
    <source>
        <dbReference type="EMBL" id="MBO1883836.1"/>
    </source>
</evidence>